<dbReference type="EMBL" id="JBBHJY010000001">
    <property type="protein sequence ID" value="MEJ6008801.1"/>
    <property type="molecule type" value="Genomic_DNA"/>
</dbReference>
<evidence type="ECO:0000256" key="4">
    <source>
        <dbReference type="ARBA" id="ARBA00022496"/>
    </source>
</evidence>
<keyword evidence="7" id="KW-0406">Ion transport</keyword>
<evidence type="ECO:0000256" key="12">
    <source>
        <dbReference type="RuleBase" id="RU003357"/>
    </source>
</evidence>
<evidence type="ECO:0000256" key="11">
    <source>
        <dbReference type="PROSITE-ProRule" id="PRU01360"/>
    </source>
</evidence>
<feature type="domain" description="TonB-dependent receptor plug" evidence="15">
    <location>
        <begin position="52"/>
        <end position="154"/>
    </location>
</feature>
<keyword evidence="10 11" id="KW-0998">Cell outer membrane</keyword>
<dbReference type="SUPFAM" id="SSF56935">
    <property type="entry name" value="Porins"/>
    <property type="match status" value="1"/>
</dbReference>
<feature type="signal peptide" evidence="13">
    <location>
        <begin position="1"/>
        <end position="26"/>
    </location>
</feature>
<evidence type="ECO:0000259" key="15">
    <source>
        <dbReference type="Pfam" id="PF07715"/>
    </source>
</evidence>
<feature type="domain" description="TonB-dependent receptor-like beta-barrel" evidence="14">
    <location>
        <begin position="270"/>
        <end position="746"/>
    </location>
</feature>
<keyword evidence="2 11" id="KW-0813">Transport</keyword>
<feature type="chain" id="PRO_5045884646" evidence="13">
    <location>
        <begin position="27"/>
        <end position="792"/>
    </location>
</feature>
<keyword evidence="6" id="KW-0408">Iron</keyword>
<evidence type="ECO:0000256" key="9">
    <source>
        <dbReference type="ARBA" id="ARBA00023136"/>
    </source>
</evidence>
<name>A0ABU8S4J3_9SPHN</name>
<keyword evidence="8 12" id="KW-0798">TonB box</keyword>
<sequence>MKTNSRLKAGLVLTTMLASIPGVAFAQETAAAEGDAAAGEIVVTAQRRSESIQKVPLSLTAVTGAELRDRGISDLAGVAAAAPSLQIGSDASFSVRGVGTLAFAGTIDSSVALAVDEVNMGRPALGTPLLMDLQRVEVLNGPQGLLFGKNASAGLLNVVTARPELGVFGGSTELEFSSRDTPGSNRSAPGIIAKQVLNIPVSANSALRLNVLYGYQESPVTNIGTVAAGNRFDSNRRNFQIKGKYLAEFSDSFSLYVIGDYNRATGAGSFFDATWRQFGTGSAARPVYAQVGGVAGPDNFLYAGDGAMYRDINTGGAQATLKYVTGSGLEISNLFAWRFYDVEQSLDIDRLQTNLVNVNYTKARYDQYSNELRVALPSGNRLGGQVGLYYFQSKLNQEGEIFGNQGLPSFVLPSFPFCVGATAVPGAFPPTCSVRNDYFIGRDAKYTMDTKSYAAFGQLTYEIVDGLQVIGGARFTHDKIDVDLFHGKRNYFISLSGPNGRYLQTSSNDNFSWKLGAQYQATPTIMFYAFHGRGYKGPGFNDTAIRNSSGVGFIPTIRPEISNTTEVGVKSSFFDRKLTFNISAFNTDFDDYQVQSLDTALQTFVVQNAAKVQARGIEVNVSARPFAGLTINGGFNILDTKFKSFPGAQCYLGQAVASCAVNNTFDATGLRLPISPKFTSTVQATYELPVSGTTVPYIQGNWYHRSSVNYILNGAPGGAFGAVDTFGFSLGVKVGDKMQFSLFCKNCTNEHIPQSIGIDPGDLAGRPAALSYTQVFGLDAVRSVGGTLTIRY</sequence>
<keyword evidence="5 11" id="KW-0812">Transmembrane</keyword>
<evidence type="ECO:0000256" key="3">
    <source>
        <dbReference type="ARBA" id="ARBA00022452"/>
    </source>
</evidence>
<evidence type="ECO:0000256" key="5">
    <source>
        <dbReference type="ARBA" id="ARBA00022692"/>
    </source>
</evidence>
<evidence type="ECO:0000256" key="10">
    <source>
        <dbReference type="ARBA" id="ARBA00023237"/>
    </source>
</evidence>
<evidence type="ECO:0000256" key="8">
    <source>
        <dbReference type="ARBA" id="ARBA00023077"/>
    </source>
</evidence>
<evidence type="ECO:0000313" key="17">
    <source>
        <dbReference type="Proteomes" id="UP001379235"/>
    </source>
</evidence>
<dbReference type="RefSeq" id="WP_339964439.1">
    <property type="nucleotide sequence ID" value="NZ_JBBHJY010000001.1"/>
</dbReference>
<organism evidence="16 17">
    <name type="scientific">Novosphingobium aquae</name>
    <dbReference type="NCBI Taxonomy" id="3133435"/>
    <lineage>
        <taxon>Bacteria</taxon>
        <taxon>Pseudomonadati</taxon>
        <taxon>Pseudomonadota</taxon>
        <taxon>Alphaproteobacteria</taxon>
        <taxon>Sphingomonadales</taxon>
        <taxon>Sphingomonadaceae</taxon>
        <taxon>Novosphingobium</taxon>
    </lineage>
</organism>
<evidence type="ECO:0000313" key="16">
    <source>
        <dbReference type="EMBL" id="MEJ6008801.1"/>
    </source>
</evidence>
<evidence type="ECO:0000259" key="14">
    <source>
        <dbReference type="Pfam" id="PF00593"/>
    </source>
</evidence>
<dbReference type="InterPro" id="IPR012910">
    <property type="entry name" value="Plug_dom"/>
</dbReference>
<keyword evidence="13" id="KW-0732">Signal</keyword>
<keyword evidence="17" id="KW-1185">Reference proteome</keyword>
<keyword evidence="9 11" id="KW-0472">Membrane</keyword>
<proteinExistence type="inferred from homology"/>
<evidence type="ECO:0000256" key="6">
    <source>
        <dbReference type="ARBA" id="ARBA00023004"/>
    </source>
</evidence>
<dbReference type="PANTHER" id="PTHR32552">
    <property type="entry name" value="FERRICHROME IRON RECEPTOR-RELATED"/>
    <property type="match status" value="1"/>
</dbReference>
<dbReference type="Proteomes" id="UP001379235">
    <property type="component" value="Unassembled WGS sequence"/>
</dbReference>
<evidence type="ECO:0000256" key="7">
    <source>
        <dbReference type="ARBA" id="ARBA00023065"/>
    </source>
</evidence>
<evidence type="ECO:0000256" key="1">
    <source>
        <dbReference type="ARBA" id="ARBA00004571"/>
    </source>
</evidence>
<keyword evidence="3 11" id="KW-1134">Transmembrane beta strand</keyword>
<dbReference type="Pfam" id="PF00593">
    <property type="entry name" value="TonB_dep_Rec_b-barrel"/>
    <property type="match status" value="1"/>
</dbReference>
<evidence type="ECO:0000256" key="2">
    <source>
        <dbReference type="ARBA" id="ARBA00022448"/>
    </source>
</evidence>
<gene>
    <name evidence="16" type="ORF">WG900_02595</name>
</gene>
<dbReference type="PANTHER" id="PTHR32552:SF81">
    <property type="entry name" value="TONB-DEPENDENT OUTER MEMBRANE RECEPTOR"/>
    <property type="match status" value="1"/>
</dbReference>
<reference evidence="16 17" key="1">
    <citation type="submission" date="2024-03" db="EMBL/GenBank/DDBJ databases">
        <authorList>
            <person name="Jo J.-H."/>
        </authorList>
    </citation>
    <scope>NUCLEOTIDE SEQUENCE [LARGE SCALE GENOMIC DNA]</scope>
    <source>
        <strain evidence="16 17">AS3R-12</strain>
    </source>
</reference>
<accession>A0ABU8S4J3</accession>
<comment type="similarity">
    <text evidence="11 12">Belongs to the TonB-dependent receptor family.</text>
</comment>
<keyword evidence="4" id="KW-0410">Iron transport</keyword>
<comment type="caution">
    <text evidence="16">The sequence shown here is derived from an EMBL/GenBank/DDBJ whole genome shotgun (WGS) entry which is preliminary data.</text>
</comment>
<dbReference type="Gene3D" id="2.40.170.20">
    <property type="entry name" value="TonB-dependent receptor, beta-barrel domain"/>
    <property type="match status" value="1"/>
</dbReference>
<dbReference type="Pfam" id="PF07715">
    <property type="entry name" value="Plug"/>
    <property type="match status" value="1"/>
</dbReference>
<protein>
    <submittedName>
        <fullName evidence="16">TonB-dependent receptor</fullName>
    </submittedName>
</protein>
<dbReference type="InterPro" id="IPR036942">
    <property type="entry name" value="Beta-barrel_TonB_sf"/>
</dbReference>
<dbReference type="PROSITE" id="PS52016">
    <property type="entry name" value="TONB_DEPENDENT_REC_3"/>
    <property type="match status" value="1"/>
</dbReference>
<keyword evidence="16" id="KW-0675">Receptor</keyword>
<dbReference type="InterPro" id="IPR000531">
    <property type="entry name" value="Beta-barrel_TonB"/>
</dbReference>
<dbReference type="InterPro" id="IPR039426">
    <property type="entry name" value="TonB-dep_rcpt-like"/>
</dbReference>
<comment type="subcellular location">
    <subcellularLocation>
        <location evidence="1 11">Cell outer membrane</location>
        <topology evidence="1 11">Multi-pass membrane protein</topology>
    </subcellularLocation>
</comment>
<evidence type="ECO:0000256" key="13">
    <source>
        <dbReference type="SAM" id="SignalP"/>
    </source>
</evidence>